<comment type="caution">
    <text evidence="2">The sequence shown here is derived from an EMBL/GenBank/DDBJ whole genome shotgun (WGS) entry which is preliminary data.</text>
</comment>
<protein>
    <submittedName>
        <fullName evidence="2">Uncharacterized protein</fullName>
    </submittedName>
</protein>
<feature type="transmembrane region" description="Helical" evidence="1">
    <location>
        <begin position="45"/>
        <end position="63"/>
    </location>
</feature>
<gene>
    <name evidence="2" type="ORF">NEMBOFW57_010891</name>
</gene>
<dbReference type="EMBL" id="JAHCVI010000006">
    <property type="protein sequence ID" value="KAG7284516.1"/>
    <property type="molecule type" value="Genomic_DNA"/>
</dbReference>
<name>A0AAD4ENK3_9PEZI</name>
<keyword evidence="3" id="KW-1185">Reference proteome</keyword>
<evidence type="ECO:0000256" key="1">
    <source>
        <dbReference type="SAM" id="Phobius"/>
    </source>
</evidence>
<dbReference type="Proteomes" id="UP001197093">
    <property type="component" value="Unassembled WGS sequence"/>
</dbReference>
<keyword evidence="1" id="KW-0472">Membrane</keyword>
<feature type="transmembrane region" description="Helical" evidence="1">
    <location>
        <begin position="20"/>
        <end position="38"/>
    </location>
</feature>
<sequence length="124" mass="13928">MQRSWLLDPRRKTLEHLVELALVIVVLILTGIYLNMGIRPTRSEIMVIPIGVKSIIIIGYQLLSEHTARFSRWRSPKANTILNCIEVVFWLAAIIVKFMGVSRTCTGNSCAVNVIILLVALSIL</sequence>
<reference evidence="2" key="1">
    <citation type="submission" date="2023-02" db="EMBL/GenBank/DDBJ databases">
        <authorList>
            <person name="Palmer J.M."/>
        </authorList>
    </citation>
    <scope>NUCLEOTIDE SEQUENCE</scope>
    <source>
        <strain evidence="2">FW57</strain>
    </source>
</reference>
<dbReference type="AlphaFoldDB" id="A0AAD4ENK3"/>
<proteinExistence type="predicted"/>
<feature type="transmembrane region" description="Helical" evidence="1">
    <location>
        <begin position="78"/>
        <end position="98"/>
    </location>
</feature>
<evidence type="ECO:0000313" key="2">
    <source>
        <dbReference type="EMBL" id="KAG7284516.1"/>
    </source>
</evidence>
<organism evidence="2 3">
    <name type="scientific">Staphylotrichum longicolle</name>
    <dbReference type="NCBI Taxonomy" id="669026"/>
    <lineage>
        <taxon>Eukaryota</taxon>
        <taxon>Fungi</taxon>
        <taxon>Dikarya</taxon>
        <taxon>Ascomycota</taxon>
        <taxon>Pezizomycotina</taxon>
        <taxon>Sordariomycetes</taxon>
        <taxon>Sordariomycetidae</taxon>
        <taxon>Sordariales</taxon>
        <taxon>Chaetomiaceae</taxon>
        <taxon>Staphylotrichum</taxon>
    </lineage>
</organism>
<accession>A0AAD4ENK3</accession>
<evidence type="ECO:0000313" key="3">
    <source>
        <dbReference type="Proteomes" id="UP001197093"/>
    </source>
</evidence>
<keyword evidence="1" id="KW-1133">Transmembrane helix</keyword>
<keyword evidence="1" id="KW-0812">Transmembrane</keyword>